<dbReference type="STRING" id="1794912.AXX12_06640"/>
<keyword evidence="2" id="KW-0472">Membrane</keyword>
<comment type="similarity">
    <text evidence="1">Belongs to the DedA family.</text>
</comment>
<reference evidence="4 5" key="1">
    <citation type="submission" date="2016-02" db="EMBL/GenBank/DDBJ databases">
        <title>Anaerosporomusa subterraneum gen. nov., sp. nov., a spore-forming obligate anaerobe isolated from saprolite.</title>
        <authorList>
            <person name="Choi J.K."/>
            <person name="Shah M."/>
            <person name="Yee N."/>
        </authorList>
    </citation>
    <scope>NUCLEOTIDE SEQUENCE [LARGE SCALE GENOMIC DNA]</scope>
    <source>
        <strain evidence="4 5">RU4</strain>
    </source>
</reference>
<proteinExistence type="inferred from homology"/>
<sequence>MFDRILEILSSMGLPGVFAGVFLEAIGLPFPGSVLVALAGFLSKQGEFNIIIAWLVSLLGYLLGSLSAFMIGRHIGEPFIKRWGRYIKLTPERIGKAQELLQKSAAAYVIGGRFIPTIGNITPYVAGISGIYIVKFLIYDMVHAVLWLTIFLGAGAVLGSRWHSMADNPLFKWVAIGGGLLILVYVFRSFLPVHSKNRL</sequence>
<comment type="caution">
    <text evidence="4">The sequence shown here is derived from an EMBL/GenBank/DDBJ whole genome shotgun (WGS) entry which is preliminary data.</text>
</comment>
<keyword evidence="2" id="KW-1133">Transmembrane helix</keyword>
<dbReference type="EMBL" id="LSGP01000017">
    <property type="protein sequence ID" value="KYZ76116.1"/>
    <property type="molecule type" value="Genomic_DNA"/>
</dbReference>
<feature type="transmembrane region" description="Helical" evidence="2">
    <location>
        <begin position="12"/>
        <end position="42"/>
    </location>
</feature>
<dbReference type="PANTHER" id="PTHR42709:SF9">
    <property type="entry name" value="ALKALINE PHOSPHATASE LIKE PROTEIN"/>
    <property type="match status" value="1"/>
</dbReference>
<dbReference type="InterPro" id="IPR032816">
    <property type="entry name" value="VTT_dom"/>
</dbReference>
<dbReference type="InterPro" id="IPR051311">
    <property type="entry name" value="DedA_domain"/>
</dbReference>
<evidence type="ECO:0000313" key="5">
    <source>
        <dbReference type="Proteomes" id="UP000076268"/>
    </source>
</evidence>
<protein>
    <recommendedName>
        <fullName evidence="3">VTT domain-containing protein</fullName>
    </recommendedName>
</protein>
<dbReference type="Pfam" id="PF09335">
    <property type="entry name" value="VTT_dom"/>
    <property type="match status" value="1"/>
</dbReference>
<dbReference type="PANTHER" id="PTHR42709">
    <property type="entry name" value="ALKALINE PHOSPHATASE LIKE PROTEIN"/>
    <property type="match status" value="1"/>
</dbReference>
<dbReference type="RefSeq" id="WP_066240987.1">
    <property type="nucleotide sequence ID" value="NZ_LSGP01000017.1"/>
</dbReference>
<evidence type="ECO:0000259" key="3">
    <source>
        <dbReference type="Pfam" id="PF09335"/>
    </source>
</evidence>
<feature type="transmembrane region" description="Helical" evidence="2">
    <location>
        <begin position="136"/>
        <end position="158"/>
    </location>
</feature>
<keyword evidence="2" id="KW-0812">Transmembrane</keyword>
<feature type="domain" description="VTT" evidence="3">
    <location>
        <begin position="30"/>
        <end position="156"/>
    </location>
</feature>
<gene>
    <name evidence="4" type="ORF">AXX12_06640</name>
</gene>
<dbReference type="GO" id="GO:0005886">
    <property type="term" value="C:plasma membrane"/>
    <property type="evidence" value="ECO:0007669"/>
    <property type="project" value="TreeGrafter"/>
</dbReference>
<keyword evidence="5" id="KW-1185">Reference proteome</keyword>
<feature type="transmembrane region" description="Helical" evidence="2">
    <location>
        <begin position="170"/>
        <end position="191"/>
    </location>
</feature>
<dbReference type="Proteomes" id="UP000076268">
    <property type="component" value="Unassembled WGS sequence"/>
</dbReference>
<accession>A0A154BQ98</accession>
<dbReference type="AlphaFoldDB" id="A0A154BQ98"/>
<evidence type="ECO:0000313" key="4">
    <source>
        <dbReference type="EMBL" id="KYZ76116.1"/>
    </source>
</evidence>
<evidence type="ECO:0000256" key="2">
    <source>
        <dbReference type="SAM" id="Phobius"/>
    </source>
</evidence>
<evidence type="ECO:0000256" key="1">
    <source>
        <dbReference type="ARBA" id="ARBA00010792"/>
    </source>
</evidence>
<feature type="transmembrane region" description="Helical" evidence="2">
    <location>
        <begin position="48"/>
        <end position="72"/>
    </location>
</feature>
<organism evidence="4 5">
    <name type="scientific">Anaerosporomusa subterranea</name>
    <dbReference type="NCBI Taxonomy" id="1794912"/>
    <lineage>
        <taxon>Bacteria</taxon>
        <taxon>Bacillati</taxon>
        <taxon>Bacillota</taxon>
        <taxon>Negativicutes</taxon>
        <taxon>Acetonemataceae</taxon>
        <taxon>Anaerosporomusa</taxon>
    </lineage>
</organism>
<name>A0A154BQ98_ANASB</name>